<dbReference type="RefSeq" id="WP_324780069.1">
    <property type="nucleotide sequence ID" value="NZ_CP141769.1"/>
</dbReference>
<dbReference type="GO" id="GO:0052621">
    <property type="term" value="F:diguanylate cyclase activity"/>
    <property type="evidence" value="ECO:0007669"/>
    <property type="project" value="UniProtKB-EC"/>
</dbReference>
<protein>
    <recommendedName>
        <fullName evidence="1">diguanylate cyclase</fullName>
        <ecNumber evidence="1">2.7.7.65</ecNumber>
    </recommendedName>
</protein>
<feature type="transmembrane region" description="Helical" evidence="3">
    <location>
        <begin position="6"/>
        <end position="25"/>
    </location>
</feature>
<comment type="catalytic activity">
    <reaction evidence="2">
        <text>2 GTP = 3',3'-c-di-GMP + 2 diphosphate</text>
        <dbReference type="Rhea" id="RHEA:24898"/>
        <dbReference type="ChEBI" id="CHEBI:33019"/>
        <dbReference type="ChEBI" id="CHEBI:37565"/>
        <dbReference type="ChEBI" id="CHEBI:58805"/>
        <dbReference type="EC" id="2.7.7.65"/>
    </reaction>
</comment>
<evidence type="ECO:0000259" key="5">
    <source>
        <dbReference type="PROSITE" id="PS50887"/>
    </source>
</evidence>
<dbReference type="CDD" id="cd01949">
    <property type="entry name" value="GGDEF"/>
    <property type="match status" value="1"/>
</dbReference>
<dbReference type="EC" id="2.7.7.65" evidence="1"/>
<dbReference type="Gene3D" id="6.10.340.10">
    <property type="match status" value="1"/>
</dbReference>
<evidence type="ECO:0000313" key="7">
    <source>
        <dbReference type="Proteomes" id="UP001334732"/>
    </source>
</evidence>
<dbReference type="SUPFAM" id="SSF55073">
    <property type="entry name" value="Nucleotide cyclase"/>
    <property type="match status" value="1"/>
</dbReference>
<dbReference type="NCBIfam" id="TIGR00254">
    <property type="entry name" value="GGDEF"/>
    <property type="match status" value="1"/>
</dbReference>
<evidence type="ECO:0000256" key="1">
    <source>
        <dbReference type="ARBA" id="ARBA00012528"/>
    </source>
</evidence>
<dbReference type="Gene3D" id="3.30.70.270">
    <property type="match status" value="1"/>
</dbReference>
<evidence type="ECO:0000256" key="3">
    <source>
        <dbReference type="SAM" id="Phobius"/>
    </source>
</evidence>
<gene>
    <name evidence="6" type="ORF">VA613_01335</name>
</gene>
<reference evidence="6 7" key="1">
    <citation type="submission" date="2023-12" db="EMBL/GenBank/DDBJ databases">
        <title>Thiobacillus sedimentum sp. nov., a chemolithoautotrophic sulfur-oxidizing bacterium isolated from freshwater sediment.</title>
        <authorList>
            <person name="Luo J."/>
            <person name="Dai C."/>
        </authorList>
    </citation>
    <scope>NUCLEOTIDE SEQUENCE [LARGE SCALE GENOMIC DNA]</scope>
    <source>
        <strain evidence="6 7">SCUT-2</strain>
    </source>
</reference>
<dbReference type="EMBL" id="CP141769">
    <property type="protein sequence ID" value="WRS39538.1"/>
    <property type="molecule type" value="Genomic_DNA"/>
</dbReference>
<keyword evidence="3" id="KW-0812">Transmembrane</keyword>
<dbReference type="InterPro" id="IPR003660">
    <property type="entry name" value="HAMP_dom"/>
</dbReference>
<evidence type="ECO:0000313" key="6">
    <source>
        <dbReference type="EMBL" id="WRS39538.1"/>
    </source>
</evidence>
<keyword evidence="6" id="KW-0548">Nucleotidyltransferase</keyword>
<dbReference type="Pfam" id="PF00672">
    <property type="entry name" value="HAMP"/>
    <property type="match status" value="1"/>
</dbReference>
<keyword evidence="6" id="KW-0808">Transferase</keyword>
<organism evidence="6 7">
    <name type="scientific">Thiobacillus sedimenti</name>
    <dbReference type="NCBI Taxonomy" id="3110231"/>
    <lineage>
        <taxon>Bacteria</taxon>
        <taxon>Pseudomonadati</taxon>
        <taxon>Pseudomonadota</taxon>
        <taxon>Betaproteobacteria</taxon>
        <taxon>Nitrosomonadales</taxon>
        <taxon>Thiobacillaceae</taxon>
        <taxon>Thiobacillus</taxon>
    </lineage>
</organism>
<dbReference type="InterPro" id="IPR029787">
    <property type="entry name" value="Nucleotide_cyclase"/>
</dbReference>
<dbReference type="PROSITE" id="PS50885">
    <property type="entry name" value="HAMP"/>
    <property type="match status" value="1"/>
</dbReference>
<accession>A0ABZ1CJH7</accession>
<dbReference type="InterPro" id="IPR000160">
    <property type="entry name" value="GGDEF_dom"/>
</dbReference>
<dbReference type="PROSITE" id="PS50887">
    <property type="entry name" value="GGDEF"/>
    <property type="match status" value="1"/>
</dbReference>
<keyword evidence="3" id="KW-1133">Transmembrane helix</keyword>
<dbReference type="SMART" id="SM00267">
    <property type="entry name" value="GGDEF"/>
    <property type="match status" value="1"/>
</dbReference>
<evidence type="ECO:0000259" key="4">
    <source>
        <dbReference type="PROSITE" id="PS50885"/>
    </source>
</evidence>
<keyword evidence="7" id="KW-1185">Reference proteome</keyword>
<dbReference type="InterPro" id="IPR050469">
    <property type="entry name" value="Diguanylate_Cyclase"/>
</dbReference>
<feature type="transmembrane region" description="Helical" evidence="3">
    <location>
        <begin position="142"/>
        <end position="164"/>
    </location>
</feature>
<feature type="domain" description="HAMP" evidence="4">
    <location>
        <begin position="158"/>
        <end position="213"/>
    </location>
</feature>
<dbReference type="CDD" id="cd06225">
    <property type="entry name" value="HAMP"/>
    <property type="match status" value="1"/>
</dbReference>
<dbReference type="PANTHER" id="PTHR45138">
    <property type="entry name" value="REGULATORY COMPONENTS OF SENSORY TRANSDUCTION SYSTEM"/>
    <property type="match status" value="1"/>
</dbReference>
<dbReference type="PANTHER" id="PTHR45138:SF9">
    <property type="entry name" value="DIGUANYLATE CYCLASE DGCM-RELATED"/>
    <property type="match status" value="1"/>
</dbReference>
<dbReference type="Pfam" id="PF00990">
    <property type="entry name" value="GGDEF"/>
    <property type="match status" value="1"/>
</dbReference>
<sequence length="424" mass="46286">MSTKLMGYVMAGVLVTSAGIGLVRVRNERALLGALTDAAGQSVANATASGAAALIAGYDYGNLELLAQNVTREPTVVSVTIHKQSGTVMTRAASGRTGPARRFESPVVFEGRTIGAVTVDVSTGPLERALTDLYWRVLGEQAVFGSILGLIVYFFTVGGIVAPIRKLTRVMEETVEKGDSFVARDLEVKSGDEIGRLVSVFNTLNRSLASHHRQLQSRIDFASQELQEKNIQLSGRTRELEHALDLLGTMAMTDWLTELPNRRKFDEALTRMFHQSERFGEDLTLVLFDVDHFKLINDSHGHGAGDGVLREIGTLLRLHVRKSDVPARLGGDEFGILLYHTNAGQAELFVDILLNGVRAHGFVHNGVRLNVGLSIGIAQYNATMKTPEALYYAADKALYQAKQGGRDRYSVYADAVRFLDGKKP</sequence>
<evidence type="ECO:0000256" key="2">
    <source>
        <dbReference type="ARBA" id="ARBA00034247"/>
    </source>
</evidence>
<name>A0ABZ1CJH7_9PROT</name>
<keyword evidence="3" id="KW-0472">Membrane</keyword>
<dbReference type="InterPro" id="IPR043128">
    <property type="entry name" value="Rev_trsase/Diguanyl_cyclase"/>
</dbReference>
<proteinExistence type="predicted"/>
<dbReference type="Proteomes" id="UP001334732">
    <property type="component" value="Chromosome"/>
</dbReference>
<feature type="domain" description="GGDEF" evidence="5">
    <location>
        <begin position="281"/>
        <end position="414"/>
    </location>
</feature>